<evidence type="ECO:0000256" key="8">
    <source>
        <dbReference type="ARBA" id="ARBA00022982"/>
    </source>
</evidence>
<evidence type="ECO:0000256" key="9">
    <source>
        <dbReference type="ARBA" id="ARBA00023128"/>
    </source>
</evidence>
<evidence type="ECO:0000313" key="11">
    <source>
        <dbReference type="EMBL" id="VDI55109.1"/>
    </source>
</evidence>
<evidence type="ECO:0000256" key="1">
    <source>
        <dbReference type="ARBA" id="ARBA00003195"/>
    </source>
</evidence>
<evidence type="ECO:0000256" key="3">
    <source>
        <dbReference type="ARBA" id="ARBA00010261"/>
    </source>
</evidence>
<comment type="subunit">
    <text evidence="4">Complex I is composed of 45 different subunits.</text>
</comment>
<accession>A0A8B6FVU5</accession>
<keyword evidence="12" id="KW-1185">Reference proteome</keyword>
<evidence type="ECO:0000256" key="10">
    <source>
        <dbReference type="ARBA" id="ARBA00023136"/>
    </source>
</evidence>
<keyword evidence="10" id="KW-0472">Membrane</keyword>
<dbReference type="AlphaFoldDB" id="A0A8B6FVU5"/>
<keyword evidence="9" id="KW-0496">Mitochondrion</keyword>
<evidence type="ECO:0000256" key="7">
    <source>
        <dbReference type="ARBA" id="ARBA00022792"/>
    </source>
</evidence>
<dbReference type="EMBL" id="UYJE01007465">
    <property type="protein sequence ID" value="VDI55109.1"/>
    <property type="molecule type" value="Genomic_DNA"/>
</dbReference>
<keyword evidence="8" id="KW-0249">Electron transport</keyword>
<keyword evidence="7" id="KW-0999">Mitochondrion inner membrane</keyword>
<comment type="subcellular location">
    <subcellularLocation>
        <location evidence="2">Mitochondrion inner membrane</location>
        <topology evidence="2">Peripheral membrane protein</topology>
        <orientation evidence="2">Matrix side</orientation>
    </subcellularLocation>
</comment>
<dbReference type="Proteomes" id="UP000596742">
    <property type="component" value="Unassembled WGS sequence"/>
</dbReference>
<dbReference type="PANTHER" id="PTHR12653:SF0">
    <property type="entry name" value="NADH DEHYDROGENASE [UBIQUINONE] 1 ALPHA SUBCOMPLEX SUBUNIT 5"/>
    <property type="match status" value="1"/>
</dbReference>
<evidence type="ECO:0000313" key="12">
    <source>
        <dbReference type="Proteomes" id="UP000596742"/>
    </source>
</evidence>
<dbReference type="GO" id="GO:0005743">
    <property type="term" value="C:mitochondrial inner membrane"/>
    <property type="evidence" value="ECO:0007669"/>
    <property type="project" value="UniProtKB-SubCell"/>
</dbReference>
<evidence type="ECO:0000256" key="4">
    <source>
        <dbReference type="ARBA" id="ARBA00011533"/>
    </source>
</evidence>
<evidence type="ECO:0000256" key="5">
    <source>
        <dbReference type="ARBA" id="ARBA00022448"/>
    </source>
</evidence>
<keyword evidence="6" id="KW-0679">Respiratory chain</keyword>
<evidence type="ECO:0000256" key="2">
    <source>
        <dbReference type="ARBA" id="ARBA00004443"/>
    </source>
</evidence>
<proteinExistence type="inferred from homology"/>
<reference evidence="11" key="1">
    <citation type="submission" date="2018-11" db="EMBL/GenBank/DDBJ databases">
        <authorList>
            <person name="Alioto T."/>
            <person name="Alioto T."/>
        </authorList>
    </citation>
    <scope>NUCLEOTIDE SEQUENCE</scope>
</reference>
<comment type="function">
    <text evidence="1">Accessory subunit of the mitochondrial membrane respiratory chain NADH dehydrogenase (Complex I), that is believed not to be involved in catalysis. Complex I functions in the transfer of electrons from NADH to the respiratory chain. The immediate electron acceptor for the enzyme is believed to be ubiquinone.</text>
</comment>
<dbReference type="Pfam" id="PF04716">
    <property type="entry name" value="ETC_C1_NDUFA5"/>
    <property type="match status" value="1"/>
</dbReference>
<comment type="similarity">
    <text evidence="3">Belongs to the complex I NDUFA5 subunit family.</text>
</comment>
<keyword evidence="5" id="KW-0813">Transport</keyword>
<dbReference type="PANTHER" id="PTHR12653">
    <property type="entry name" value="NADH-UBIQUINONE OXIDOREDUCTASE 13 KD-B SUBUNIT"/>
    <property type="match status" value="1"/>
</dbReference>
<name>A0A8B6FVU5_MYTGA</name>
<dbReference type="InterPro" id="IPR006806">
    <property type="entry name" value="NDUFA5"/>
</dbReference>
<comment type="caution">
    <text evidence="11">The sequence shown here is derived from an EMBL/GenBank/DDBJ whole genome shotgun (WGS) entry which is preliminary data.</text>
</comment>
<keyword evidence="11" id="KW-0830">Ubiquinone</keyword>
<protein>
    <submittedName>
        <fullName evidence="11">NADH dehydrogenase (Ubiquinone) 1 alpha subcomplex subunit 5</fullName>
    </submittedName>
</protein>
<sequence>MLRCSEIYKLPVEMAGYLKKSTGLTGLLVDPTSARKLEFIYKDILKICGAMPQTYSYRQHTEQLVKDRLNIVQSESDMMQAENKINGGQMEELVLQAERELSLAKNMVAWKAWEPLVEEAPKNQWKWPV</sequence>
<dbReference type="OrthoDB" id="286811at2759"/>
<evidence type="ECO:0000256" key="6">
    <source>
        <dbReference type="ARBA" id="ARBA00022660"/>
    </source>
</evidence>
<organism evidence="11 12">
    <name type="scientific">Mytilus galloprovincialis</name>
    <name type="common">Mediterranean mussel</name>
    <dbReference type="NCBI Taxonomy" id="29158"/>
    <lineage>
        <taxon>Eukaryota</taxon>
        <taxon>Metazoa</taxon>
        <taxon>Spiralia</taxon>
        <taxon>Lophotrochozoa</taxon>
        <taxon>Mollusca</taxon>
        <taxon>Bivalvia</taxon>
        <taxon>Autobranchia</taxon>
        <taxon>Pteriomorphia</taxon>
        <taxon>Mytilida</taxon>
        <taxon>Mytiloidea</taxon>
        <taxon>Mytilidae</taxon>
        <taxon>Mytilinae</taxon>
        <taxon>Mytilus</taxon>
    </lineage>
</organism>
<dbReference type="GO" id="GO:0022904">
    <property type="term" value="P:respiratory electron transport chain"/>
    <property type="evidence" value="ECO:0007669"/>
    <property type="project" value="InterPro"/>
</dbReference>
<gene>
    <name evidence="11" type="ORF">MGAL_10B064617</name>
</gene>